<sequence length="1350" mass="148943">MTIKTDNESESEVPLLKKLLNYKREKNQKEPVKKVSLFQLFRYGNAFDFTLMIIGALVAIVTGMGMPFLSIIMGNMSQSFINMTALIEIQSDSFPLFVILYQVFKDGNDNVTFDPTILNYTPQKFSDDVEQKVMWSVYMGAGLFVSALIQVTCFLVASENMMHRMRKAFFKSVLRQNIGWYDMNNSGTLATKLFDNLERIKEGTGDKVALAVQFTAQFFGGFVIAFTYDWKLTLIMMSLSPLMILTGVFLAKLMSESTSKEAKQYAVAGAIAEETLTSLRTVYAFNGQNYECQRYNKALDAGKFNGVIKSAYVGAGLALTFMVMFGSYCLAFWVGTNFVVDKYMDAETLITVFFSIMMGSMALGQAGPQSMALGQAGPQFAVIGTAQGAASAIYDIIDRDPEIDSYSDEGLKLSKISGHLTVSNVKFSYPSRPDIPILKGIGFEALPGETVALVGSSGCGKSTIVQLLLRYYNSMGGEIKLDGHDITEVNINSLRKSIGVVSQEPILFNCSIEENIKFGNSDVTDHEMKSACRMANAENFISSLPNGYKTMVGERGVQLSGGQKQRIAIARALVRNPKILLLDEATSALDAESEFIVQKALDNARQGRTTIVIAHRLSTIQNADKIVAIKNGEVEEVGTHDDLIAKQGLYYNLVNAQVFADVDTPHARTESVRSVPRSRRSSTTSSKLDPLSPKFDDDESDEENAETKDAKTELKRLQRDLEKEGAKPRNLFAILKYAKPEVLFIIIAIIASIVQGTVFPAFSLFFTNIMETFAGSDPVKMRKDGHFWAIMFLVLGIVMGVALFLQALLFGTSAERLTMRIRSKLFRNILRQDVAYFDMPTHSSGKLCTRLASDAPNVKSAIDYRLGSVFSAIVSVGAGICIAFFFNWQMALLVIAIFPLGGVGQALQLKYAEGRGVEDAKDMENAGKVALEAIENIRTVQALTLEKRFYSAFEEHLEFPHRTSLRKAIIQGLTYGFSSSIFFFLYAAAFRFGVWLIVKNYNTNHQVMPMDVLRTLYAISFTAGSMGFASAYFPEYIKAKLAAGLIFKMLEEEPAVDNLSDDGLRARNIQGHVNFSNIIFSYPQRSEVQVLKGINVEAKPGETIALVGSSGCGKSTVVSLLERFYEPISGSVKVDGKNILGSSGCGKSTVVSLLERFYEPISGSVKVDGKNIREYGLKDMRSQISLVSQEPILFDRSIKDNIFYGLTEDEKSEQALLEAARLANIHNFVAGLPEQYDTRVGEKGAQLSGGQKQRIAIARALIRNPKILLLDEATSALDTESEKVVQEALDRAREGRTCIVIAHRLSTIVNADRIIVISNGNVVEMGTHSELMAQRGAYYALTEKQNAKKS</sequence>
<accession>A0AC34F5L1</accession>
<proteinExistence type="predicted"/>
<reference evidence="2" key="1">
    <citation type="submission" date="2022-11" db="UniProtKB">
        <authorList>
            <consortium name="WormBaseParasite"/>
        </authorList>
    </citation>
    <scope>IDENTIFICATION</scope>
</reference>
<dbReference type="Proteomes" id="UP000887579">
    <property type="component" value="Unplaced"/>
</dbReference>
<name>A0AC34F5L1_9BILA</name>
<protein>
    <submittedName>
        <fullName evidence="2">Uncharacterized protein</fullName>
    </submittedName>
</protein>
<evidence type="ECO:0000313" key="1">
    <source>
        <dbReference type="Proteomes" id="UP000887579"/>
    </source>
</evidence>
<organism evidence="1 2">
    <name type="scientific">Panagrolaimus sp. ES5</name>
    <dbReference type="NCBI Taxonomy" id="591445"/>
    <lineage>
        <taxon>Eukaryota</taxon>
        <taxon>Metazoa</taxon>
        <taxon>Ecdysozoa</taxon>
        <taxon>Nematoda</taxon>
        <taxon>Chromadorea</taxon>
        <taxon>Rhabditida</taxon>
        <taxon>Tylenchina</taxon>
        <taxon>Panagrolaimomorpha</taxon>
        <taxon>Panagrolaimoidea</taxon>
        <taxon>Panagrolaimidae</taxon>
        <taxon>Panagrolaimus</taxon>
    </lineage>
</organism>
<dbReference type="WBParaSite" id="ES5_v2.g12525.t1">
    <property type="protein sequence ID" value="ES5_v2.g12525.t1"/>
    <property type="gene ID" value="ES5_v2.g12525"/>
</dbReference>
<evidence type="ECO:0000313" key="2">
    <source>
        <dbReference type="WBParaSite" id="ES5_v2.g12525.t1"/>
    </source>
</evidence>